<dbReference type="AlphaFoldDB" id="A0A2G9HRT1"/>
<reference evidence="2" key="1">
    <citation type="journal article" date="2018" name="Gigascience">
        <title>Genome assembly of the Pink Ipe (Handroanthus impetiginosus, Bignoniaceae), a highly valued, ecologically keystone Neotropical timber forest tree.</title>
        <authorList>
            <person name="Silva-Junior O.B."/>
            <person name="Grattapaglia D."/>
            <person name="Novaes E."/>
            <person name="Collevatti R.G."/>
        </authorList>
    </citation>
    <scope>NUCLEOTIDE SEQUENCE [LARGE SCALE GENOMIC DNA]</scope>
    <source>
        <strain evidence="2">cv. UFG-1</strain>
    </source>
</reference>
<dbReference type="Proteomes" id="UP000231279">
    <property type="component" value="Unassembled WGS sequence"/>
</dbReference>
<keyword evidence="2" id="KW-1185">Reference proteome</keyword>
<dbReference type="PANTHER" id="PTHR33325:SF5">
    <property type="entry name" value="TRANSCRIPTION FACTOR INTERACTOR AND REGULATOR CCHC(ZN) FAMILY"/>
    <property type="match status" value="1"/>
</dbReference>
<dbReference type="OrthoDB" id="1298994at2759"/>
<dbReference type="EMBL" id="NKXS01001155">
    <property type="protein sequence ID" value="PIN20236.1"/>
    <property type="molecule type" value="Genomic_DNA"/>
</dbReference>
<evidence type="ECO:0000313" key="2">
    <source>
        <dbReference type="Proteomes" id="UP000231279"/>
    </source>
</evidence>
<protein>
    <recommendedName>
        <fullName evidence="3">CCHC-type domain-containing protein</fullName>
    </recommendedName>
</protein>
<evidence type="ECO:0008006" key="3">
    <source>
        <dbReference type="Google" id="ProtNLM"/>
    </source>
</evidence>
<comment type="caution">
    <text evidence="1">The sequence shown here is derived from an EMBL/GenBank/DDBJ whole genome shotgun (WGS) entry which is preliminary data.</text>
</comment>
<accession>A0A2G9HRT1</accession>
<sequence>MSNLIKLEFEAMDITGKNYLSWISSLLKLRGEKITNEDLLEKTFSTFHASNVLLQQQYREKDFKKYAKLILCLLLAEQINELLMNHEAHFTGSTPFPEVNAEDKGGQSNPSKDKENICYRCGMKGHWSRIYRTPKHLVKLYQNSIKGKNAERNFTYHNNNYNYDVEANFAYKDDDFKGHDDRTHLDAADFFESHE</sequence>
<dbReference type="PANTHER" id="PTHR33325">
    <property type="entry name" value="ZINC FINGER, CCHC-TYPE-RELATED"/>
    <property type="match status" value="1"/>
</dbReference>
<evidence type="ECO:0000313" key="1">
    <source>
        <dbReference type="EMBL" id="PIN20236.1"/>
    </source>
</evidence>
<name>A0A2G9HRT1_9LAMI</name>
<gene>
    <name evidence="1" type="ORF">CDL12_07077</name>
</gene>
<proteinExistence type="predicted"/>
<organism evidence="1 2">
    <name type="scientific">Handroanthus impetiginosus</name>
    <dbReference type="NCBI Taxonomy" id="429701"/>
    <lineage>
        <taxon>Eukaryota</taxon>
        <taxon>Viridiplantae</taxon>
        <taxon>Streptophyta</taxon>
        <taxon>Embryophyta</taxon>
        <taxon>Tracheophyta</taxon>
        <taxon>Spermatophyta</taxon>
        <taxon>Magnoliopsida</taxon>
        <taxon>eudicotyledons</taxon>
        <taxon>Gunneridae</taxon>
        <taxon>Pentapetalae</taxon>
        <taxon>asterids</taxon>
        <taxon>lamiids</taxon>
        <taxon>Lamiales</taxon>
        <taxon>Bignoniaceae</taxon>
        <taxon>Crescentiina</taxon>
        <taxon>Tabebuia alliance</taxon>
        <taxon>Handroanthus</taxon>
    </lineage>
</organism>